<name>A0AAV4ZZM4_9AGAM</name>
<dbReference type="GO" id="GO:0008126">
    <property type="term" value="F:acetylesterase activity"/>
    <property type="evidence" value="ECO:0007669"/>
    <property type="project" value="TreeGrafter"/>
</dbReference>
<organism evidence="3 4">
    <name type="scientific">Clathrus columnatus</name>
    <dbReference type="NCBI Taxonomy" id="1419009"/>
    <lineage>
        <taxon>Eukaryota</taxon>
        <taxon>Fungi</taxon>
        <taxon>Dikarya</taxon>
        <taxon>Basidiomycota</taxon>
        <taxon>Agaricomycotina</taxon>
        <taxon>Agaricomycetes</taxon>
        <taxon>Phallomycetidae</taxon>
        <taxon>Phallales</taxon>
        <taxon>Clathraceae</taxon>
        <taxon>Clathrus</taxon>
    </lineage>
</organism>
<protein>
    <recommendedName>
        <fullName evidence="2">AB hydrolase-1 domain-containing protein</fullName>
    </recommendedName>
</protein>
<keyword evidence="4" id="KW-1185">Reference proteome</keyword>
<dbReference type="PANTHER" id="PTHR10794:SF63">
    <property type="entry name" value="ALPHA_BETA HYDROLASE 1, ISOFORM A"/>
    <property type="match status" value="1"/>
</dbReference>
<dbReference type="GO" id="GO:0051792">
    <property type="term" value="P:medium-chain fatty acid biosynthetic process"/>
    <property type="evidence" value="ECO:0007669"/>
    <property type="project" value="TreeGrafter"/>
</dbReference>
<dbReference type="EMBL" id="BPWL01000001">
    <property type="protein sequence ID" value="GJJ06200.1"/>
    <property type="molecule type" value="Genomic_DNA"/>
</dbReference>
<comment type="similarity">
    <text evidence="1">Belongs to the AB hydrolase superfamily. AB hydrolase 4 family.</text>
</comment>
<evidence type="ECO:0000313" key="3">
    <source>
        <dbReference type="EMBL" id="GJJ06200.1"/>
    </source>
</evidence>
<dbReference type="GO" id="GO:0051793">
    <property type="term" value="P:medium-chain fatty acid catabolic process"/>
    <property type="evidence" value="ECO:0007669"/>
    <property type="project" value="TreeGrafter"/>
</dbReference>
<dbReference type="InterPro" id="IPR029058">
    <property type="entry name" value="AB_hydrolase_fold"/>
</dbReference>
<feature type="domain" description="AB hydrolase-1" evidence="2">
    <location>
        <begin position="81"/>
        <end position="327"/>
    </location>
</feature>
<evidence type="ECO:0000256" key="1">
    <source>
        <dbReference type="ARBA" id="ARBA00010884"/>
    </source>
</evidence>
<dbReference type="Proteomes" id="UP001050691">
    <property type="component" value="Unassembled WGS sequence"/>
</dbReference>
<evidence type="ECO:0000313" key="4">
    <source>
        <dbReference type="Proteomes" id="UP001050691"/>
    </source>
</evidence>
<dbReference type="GO" id="GO:0047372">
    <property type="term" value="F:monoacylglycerol lipase activity"/>
    <property type="evidence" value="ECO:0007669"/>
    <property type="project" value="TreeGrafter"/>
</dbReference>
<dbReference type="SUPFAM" id="SSF53474">
    <property type="entry name" value="alpha/beta-Hydrolases"/>
    <property type="match status" value="1"/>
</dbReference>
<proteinExistence type="inferred from homology"/>
<evidence type="ECO:0000259" key="2">
    <source>
        <dbReference type="Pfam" id="PF00561"/>
    </source>
</evidence>
<dbReference type="Gene3D" id="3.40.50.1820">
    <property type="entry name" value="alpha/beta hydrolase"/>
    <property type="match status" value="1"/>
</dbReference>
<comment type="caution">
    <text evidence="3">The sequence shown here is derived from an EMBL/GenBank/DDBJ whole genome shotgun (WGS) entry which is preliminary data.</text>
</comment>
<accession>A0AAV4ZZM4</accession>
<sequence length="460" mass="51500">MLTTQDKINRVFFSFVIELQSESKVTLELTCCSADLQTIYGSALYGRRKPQIKYERKYIIVPDGGCISIDITPINSPPETPVVIVLHGILGGSHAPYVQSAVSKITLPSEQGGLGYRAMVFNLRGCSNTPITSPLLYHPGMTDDLRSVILYATYLYPNAKLFGLGFSLGAGYLTNYLGEQGEDTPLISGLSISNVWDYSACSTELSSGRLINRILYNPFLGKGHQMIISKNRAAFESHPQLKNVLRNRSITMSRITDEFMAPLSGTEPTQFLYDTSCSKSISHIRIPVLCLNTRDDPLFPAKYLPIRQVRDSKYVCMLVTEKGGHLAWLQNKKDEDGEFEPWHTSIIVEYFRTMSKITPRTCSRPSMSQPDENGLIRKTGRPNVGFREVSLGDITTLVNNLKTRNDAITSCQLSKQDNESSQSLNNNTIFYRSLSKKAGTLLSRIPFATYYQRHIVDRTV</sequence>
<dbReference type="AlphaFoldDB" id="A0AAV4ZZM4"/>
<reference evidence="3" key="1">
    <citation type="submission" date="2021-10" db="EMBL/GenBank/DDBJ databases">
        <title>De novo Genome Assembly of Clathrus columnatus (Basidiomycota, Fungi) Using Illumina and Nanopore Sequence Data.</title>
        <authorList>
            <person name="Ogiso-Tanaka E."/>
            <person name="Itagaki H."/>
            <person name="Hosoya T."/>
            <person name="Hosaka K."/>
        </authorList>
    </citation>
    <scope>NUCLEOTIDE SEQUENCE</scope>
    <source>
        <strain evidence="3">MO-923</strain>
    </source>
</reference>
<dbReference type="InterPro" id="IPR000073">
    <property type="entry name" value="AB_hydrolase_1"/>
</dbReference>
<dbReference type="InterPro" id="IPR050960">
    <property type="entry name" value="AB_hydrolase_4_sf"/>
</dbReference>
<gene>
    <name evidence="3" type="ORF">Clacol_000389</name>
</gene>
<dbReference type="PANTHER" id="PTHR10794">
    <property type="entry name" value="ABHYDROLASE DOMAIN-CONTAINING PROTEIN"/>
    <property type="match status" value="1"/>
</dbReference>
<dbReference type="Pfam" id="PF00561">
    <property type="entry name" value="Abhydrolase_1"/>
    <property type="match status" value="1"/>
</dbReference>